<dbReference type="PANTHER" id="PTHR30472">
    <property type="entry name" value="FERRIC ENTEROBACTIN TRANSPORT SYSTEM PERMEASE PROTEIN"/>
    <property type="match status" value="1"/>
</dbReference>
<accession>A0A420XUL2</accession>
<feature type="transmembrane region" description="Helical" evidence="8">
    <location>
        <begin position="78"/>
        <end position="95"/>
    </location>
</feature>
<comment type="caution">
    <text evidence="9">The sequence shown here is derived from an EMBL/GenBank/DDBJ whole genome shotgun (WGS) entry which is preliminary data.</text>
</comment>
<name>A0A420XUL2_9ACTN</name>
<evidence type="ECO:0000256" key="7">
    <source>
        <dbReference type="ARBA" id="ARBA00023136"/>
    </source>
</evidence>
<protein>
    <submittedName>
        <fullName evidence="9">Iron complex transport system permease protein</fullName>
    </submittedName>
</protein>
<evidence type="ECO:0000256" key="5">
    <source>
        <dbReference type="ARBA" id="ARBA00022692"/>
    </source>
</evidence>
<dbReference type="AlphaFoldDB" id="A0A420XUL2"/>
<feature type="transmembrane region" description="Helical" evidence="8">
    <location>
        <begin position="164"/>
        <end position="184"/>
    </location>
</feature>
<feature type="transmembrane region" description="Helical" evidence="8">
    <location>
        <begin position="107"/>
        <end position="125"/>
    </location>
</feature>
<dbReference type="EMBL" id="RBWV01000009">
    <property type="protein sequence ID" value="RKS80526.1"/>
    <property type="molecule type" value="Genomic_DNA"/>
</dbReference>
<keyword evidence="3" id="KW-0813">Transport</keyword>
<dbReference type="Gene3D" id="1.10.3470.10">
    <property type="entry name" value="ABC transporter involved in vitamin B12 uptake, BtuC"/>
    <property type="match status" value="1"/>
</dbReference>
<dbReference type="SUPFAM" id="SSF81345">
    <property type="entry name" value="ABC transporter involved in vitamin B12 uptake, BtuC"/>
    <property type="match status" value="1"/>
</dbReference>
<dbReference type="FunFam" id="1.10.3470.10:FF:000001">
    <property type="entry name" value="Vitamin B12 ABC transporter permease BtuC"/>
    <property type="match status" value="1"/>
</dbReference>
<dbReference type="GO" id="GO:0033214">
    <property type="term" value="P:siderophore-iron import into cell"/>
    <property type="evidence" value="ECO:0007669"/>
    <property type="project" value="TreeGrafter"/>
</dbReference>
<dbReference type="InterPro" id="IPR037294">
    <property type="entry name" value="ABC_BtuC-like"/>
</dbReference>
<feature type="transmembrane region" description="Helical" evidence="8">
    <location>
        <begin position="252"/>
        <end position="279"/>
    </location>
</feature>
<keyword evidence="4" id="KW-1003">Cell membrane</keyword>
<dbReference type="InterPro" id="IPR000522">
    <property type="entry name" value="ABC_transptr_permease_BtuC"/>
</dbReference>
<evidence type="ECO:0000256" key="3">
    <source>
        <dbReference type="ARBA" id="ARBA00022448"/>
    </source>
</evidence>
<dbReference type="InParanoid" id="A0A420XUL2"/>
<evidence type="ECO:0000256" key="8">
    <source>
        <dbReference type="SAM" id="Phobius"/>
    </source>
</evidence>
<keyword evidence="6 8" id="KW-1133">Transmembrane helix</keyword>
<evidence type="ECO:0000313" key="9">
    <source>
        <dbReference type="EMBL" id="RKS80526.1"/>
    </source>
</evidence>
<gene>
    <name evidence="9" type="ORF">CLV35_0963</name>
</gene>
<feature type="transmembrane region" description="Helical" evidence="8">
    <location>
        <begin position="322"/>
        <end position="340"/>
    </location>
</feature>
<dbReference type="RefSeq" id="WP_231121486.1">
    <property type="nucleotide sequence ID" value="NZ_RBWV01000009.1"/>
</dbReference>
<dbReference type="Proteomes" id="UP000281955">
    <property type="component" value="Unassembled WGS sequence"/>
</dbReference>
<proteinExistence type="inferred from homology"/>
<feature type="transmembrane region" description="Helical" evidence="8">
    <location>
        <begin position="205"/>
        <end position="226"/>
    </location>
</feature>
<evidence type="ECO:0000256" key="6">
    <source>
        <dbReference type="ARBA" id="ARBA00022989"/>
    </source>
</evidence>
<dbReference type="GO" id="GO:0022857">
    <property type="term" value="F:transmembrane transporter activity"/>
    <property type="evidence" value="ECO:0007669"/>
    <property type="project" value="InterPro"/>
</dbReference>
<dbReference type="GO" id="GO:0005886">
    <property type="term" value="C:plasma membrane"/>
    <property type="evidence" value="ECO:0007669"/>
    <property type="project" value="UniProtKB-SubCell"/>
</dbReference>
<evidence type="ECO:0000313" key="10">
    <source>
        <dbReference type="Proteomes" id="UP000281955"/>
    </source>
</evidence>
<comment type="subcellular location">
    <subcellularLocation>
        <location evidence="1">Cell membrane</location>
        <topology evidence="1">Multi-pass membrane protein</topology>
    </subcellularLocation>
</comment>
<sequence length="348" mass="34187">MPPSVTTRALPAESTPSVRALGTGAVVLLLVVVLAAATAASLAVGTRSISPGEVARVLLHPDGSEASAVVRGLRVPRTLLALLVGGALGVAGGLLQSLTRNPLADPGFLGVNAGAALAVALGVTAGLTSLDAYVWLALLGAGVATTAVHVLGSRGRSGGGPVTLALTGAAVAAACTGLTTALVLRSSQSVDSLRLWQTGSVAGRDGSVTLTVLPFVLLGAALAAGVQRGLSRLALGEDVARSLGVHVRRTRAVTLLAATLLAGAATAAAGPIVFVGLVAPHVARRLAGLHSGALLPLSAVVGAGLLVVADVLGRVVARPGEVQVSIVTALVGAPFFVALVRRPRLASL</sequence>
<comment type="similarity">
    <text evidence="2">Belongs to the binding-protein-dependent transport system permease family. FecCD subfamily.</text>
</comment>
<keyword evidence="5 8" id="KW-0812">Transmembrane</keyword>
<evidence type="ECO:0000256" key="4">
    <source>
        <dbReference type="ARBA" id="ARBA00022475"/>
    </source>
</evidence>
<organism evidence="9 10">
    <name type="scientific">Motilibacter peucedani</name>
    <dbReference type="NCBI Taxonomy" id="598650"/>
    <lineage>
        <taxon>Bacteria</taxon>
        <taxon>Bacillati</taxon>
        <taxon>Actinomycetota</taxon>
        <taxon>Actinomycetes</taxon>
        <taxon>Motilibacterales</taxon>
        <taxon>Motilibacteraceae</taxon>
        <taxon>Motilibacter</taxon>
    </lineage>
</organism>
<reference evidence="9 10" key="1">
    <citation type="submission" date="2018-10" db="EMBL/GenBank/DDBJ databases">
        <title>Genomic Encyclopedia of Archaeal and Bacterial Type Strains, Phase II (KMG-II): from individual species to whole genera.</title>
        <authorList>
            <person name="Goeker M."/>
        </authorList>
    </citation>
    <scope>NUCLEOTIDE SEQUENCE [LARGE SCALE GENOMIC DNA]</scope>
    <source>
        <strain evidence="9 10">RP-AC37</strain>
    </source>
</reference>
<feature type="transmembrane region" description="Helical" evidence="8">
    <location>
        <begin position="132"/>
        <end position="152"/>
    </location>
</feature>
<evidence type="ECO:0000256" key="2">
    <source>
        <dbReference type="ARBA" id="ARBA00007935"/>
    </source>
</evidence>
<dbReference type="Pfam" id="PF01032">
    <property type="entry name" value="FecCD"/>
    <property type="match status" value="1"/>
</dbReference>
<keyword evidence="10" id="KW-1185">Reference proteome</keyword>
<dbReference type="CDD" id="cd06550">
    <property type="entry name" value="TM_ABC_iron-siderophores_like"/>
    <property type="match status" value="1"/>
</dbReference>
<evidence type="ECO:0000256" key="1">
    <source>
        <dbReference type="ARBA" id="ARBA00004651"/>
    </source>
</evidence>
<feature type="transmembrane region" description="Helical" evidence="8">
    <location>
        <begin position="20"/>
        <end position="44"/>
    </location>
</feature>
<keyword evidence="7 8" id="KW-0472">Membrane</keyword>
<dbReference type="PANTHER" id="PTHR30472:SF1">
    <property type="entry name" value="FE(3+) DICITRATE TRANSPORT SYSTEM PERMEASE PROTEIN FECC-RELATED"/>
    <property type="match status" value="1"/>
</dbReference>
<feature type="transmembrane region" description="Helical" evidence="8">
    <location>
        <begin position="291"/>
        <end position="316"/>
    </location>
</feature>